<sequence length="43" mass="5119">MYFAICFPIITSHIIRYPYYKGFPEKGQCIYIIENNCVQIIKS</sequence>
<organism evidence="1 2">
    <name type="scientific">[Clostridium] asparagiforme DSM 15981</name>
    <dbReference type="NCBI Taxonomy" id="518636"/>
    <lineage>
        <taxon>Bacteria</taxon>
        <taxon>Bacillati</taxon>
        <taxon>Bacillota</taxon>
        <taxon>Clostridia</taxon>
        <taxon>Lachnospirales</taxon>
        <taxon>Lachnospiraceae</taxon>
        <taxon>Enterocloster</taxon>
    </lineage>
</organism>
<dbReference type="EMBL" id="ACCJ01000465">
    <property type="protein sequence ID" value="EEG52244.1"/>
    <property type="molecule type" value="Genomic_DNA"/>
</dbReference>
<evidence type="ECO:0000313" key="1">
    <source>
        <dbReference type="EMBL" id="EEG52244.1"/>
    </source>
</evidence>
<accession>C0D8U6</accession>
<gene>
    <name evidence="1" type="ORF">CLOSTASPAR_05694</name>
</gene>
<comment type="caution">
    <text evidence="1">The sequence shown here is derived from an EMBL/GenBank/DDBJ whole genome shotgun (WGS) entry which is preliminary data.</text>
</comment>
<keyword evidence="2" id="KW-1185">Reference proteome</keyword>
<evidence type="ECO:0000313" key="2">
    <source>
        <dbReference type="Proteomes" id="UP000004756"/>
    </source>
</evidence>
<dbReference type="Proteomes" id="UP000004756">
    <property type="component" value="Unassembled WGS sequence"/>
</dbReference>
<dbReference type="AlphaFoldDB" id="C0D8U6"/>
<dbReference type="HOGENOM" id="CLU_3231568_0_0_9"/>
<protein>
    <submittedName>
        <fullName evidence="1">Uncharacterized protein</fullName>
    </submittedName>
</protein>
<name>C0D8U6_9FIRM</name>
<proteinExistence type="predicted"/>
<reference evidence="1 2" key="1">
    <citation type="submission" date="2009-01" db="EMBL/GenBank/DDBJ databases">
        <authorList>
            <person name="Fulton L."/>
            <person name="Clifton S."/>
            <person name="Fulton B."/>
            <person name="Xu J."/>
            <person name="Minx P."/>
            <person name="Pepin K.H."/>
            <person name="Johnson M."/>
            <person name="Bhonagiri V."/>
            <person name="Nash W.E."/>
            <person name="Mardis E.R."/>
            <person name="Wilson R.K."/>
        </authorList>
    </citation>
    <scope>NUCLEOTIDE SEQUENCE [LARGE SCALE GENOMIC DNA]</scope>
    <source>
        <strain evidence="1 2">DSM 15981</strain>
    </source>
</reference>
<reference evidence="1 2" key="2">
    <citation type="submission" date="2009-02" db="EMBL/GenBank/DDBJ databases">
        <title>Draft genome sequence of Clostridium asparagiforme (DSM 15981).</title>
        <authorList>
            <person name="Sudarsanam P."/>
            <person name="Ley R."/>
            <person name="Guruge J."/>
            <person name="Turnbaugh P.J."/>
            <person name="Mahowald M."/>
            <person name="Liep D."/>
            <person name="Gordon J."/>
        </authorList>
    </citation>
    <scope>NUCLEOTIDE SEQUENCE [LARGE SCALE GENOMIC DNA]</scope>
    <source>
        <strain evidence="1 2">DSM 15981</strain>
    </source>
</reference>